<evidence type="ECO:0000313" key="3">
    <source>
        <dbReference type="Proteomes" id="UP000198806"/>
    </source>
</evidence>
<protein>
    <submittedName>
        <fullName evidence="2">Uncharacterized protein</fullName>
    </submittedName>
</protein>
<keyword evidence="1" id="KW-0812">Transmembrane</keyword>
<feature type="transmembrane region" description="Helical" evidence="1">
    <location>
        <begin position="5"/>
        <end position="22"/>
    </location>
</feature>
<evidence type="ECO:0000313" key="2">
    <source>
        <dbReference type="EMBL" id="SFN80096.1"/>
    </source>
</evidence>
<name>A0A1I5BZL5_9FIRM</name>
<dbReference type="Proteomes" id="UP000198806">
    <property type="component" value="Unassembled WGS sequence"/>
</dbReference>
<sequence length="163" mass="19773">MKKRWLFIGLFIVITLIVFYFFKPNYFKLDIEEKWNDLYIAFVEFDIKDGEPTIKYTNYSVEINDVRYDYIKEIVEEQKLYHNIKGVFDKDREEKDISWQIQIYTNMTYLFITSNGNVRFNRYTKDISENTKHEDVTLYSLGRNKVDRAEAIKKSILEIVQEN</sequence>
<keyword evidence="1" id="KW-1133">Transmembrane helix</keyword>
<evidence type="ECO:0000256" key="1">
    <source>
        <dbReference type="SAM" id="Phobius"/>
    </source>
</evidence>
<dbReference type="EMBL" id="FOWD01000002">
    <property type="protein sequence ID" value="SFN80096.1"/>
    <property type="molecule type" value="Genomic_DNA"/>
</dbReference>
<reference evidence="2 3" key="1">
    <citation type="submission" date="2016-10" db="EMBL/GenBank/DDBJ databases">
        <authorList>
            <person name="de Groot N.N."/>
        </authorList>
    </citation>
    <scope>NUCLEOTIDE SEQUENCE [LARGE SCALE GENOMIC DNA]</scope>
    <source>
        <strain evidence="2 3">DSM 1283</strain>
    </source>
</reference>
<organism evidence="2 3">
    <name type="scientific">Anaerocolumna aminovalerica</name>
    <dbReference type="NCBI Taxonomy" id="1527"/>
    <lineage>
        <taxon>Bacteria</taxon>
        <taxon>Bacillati</taxon>
        <taxon>Bacillota</taxon>
        <taxon>Clostridia</taxon>
        <taxon>Lachnospirales</taxon>
        <taxon>Lachnospiraceae</taxon>
        <taxon>Anaerocolumna</taxon>
    </lineage>
</organism>
<keyword evidence="1" id="KW-0472">Membrane</keyword>
<keyword evidence="3" id="KW-1185">Reference proteome</keyword>
<dbReference type="AlphaFoldDB" id="A0A1I5BZL5"/>
<proteinExistence type="predicted"/>
<gene>
    <name evidence="2" type="ORF">SAMN04489757_10218</name>
</gene>
<accession>A0A1I5BZL5</accession>
<dbReference type="RefSeq" id="WP_091683807.1">
    <property type="nucleotide sequence ID" value="NZ_BAABFM010000017.1"/>
</dbReference>